<dbReference type="Proteomes" id="UP000020467">
    <property type="component" value="Unassembled WGS sequence"/>
</dbReference>
<name>A0A010RHN5_9PEZI</name>
<dbReference type="KEGG" id="cfj:CFIO01_08308"/>
<dbReference type="EMBL" id="JARH01000493">
    <property type="protein sequence ID" value="EXF79851.1"/>
    <property type="molecule type" value="Genomic_DNA"/>
</dbReference>
<keyword evidence="3" id="KW-1185">Reference proteome</keyword>
<evidence type="ECO:0000313" key="2">
    <source>
        <dbReference type="EMBL" id="EXF79851.1"/>
    </source>
</evidence>
<protein>
    <submittedName>
        <fullName evidence="2">Uncharacterized protein</fullName>
    </submittedName>
</protein>
<accession>A0A010RHN5</accession>
<dbReference type="AlphaFoldDB" id="A0A010RHN5"/>
<evidence type="ECO:0000256" key="1">
    <source>
        <dbReference type="SAM" id="SignalP"/>
    </source>
</evidence>
<comment type="caution">
    <text evidence="2">The sequence shown here is derived from an EMBL/GenBank/DDBJ whole genome shotgun (WGS) entry which is preliminary data.</text>
</comment>
<dbReference type="eggNOG" id="ENOG502SI7I">
    <property type="taxonomic scope" value="Eukaryota"/>
</dbReference>
<feature type="chain" id="PRO_5001456238" evidence="1">
    <location>
        <begin position="22"/>
        <end position="227"/>
    </location>
</feature>
<dbReference type="OrthoDB" id="5086500at2759"/>
<keyword evidence="1" id="KW-0732">Signal</keyword>
<dbReference type="STRING" id="1445577.A0A010RHN5"/>
<dbReference type="HOGENOM" id="CLU_068720_2_0_1"/>
<sequence length="227" mass="23593">MPSTTQMLSALAVTAVAGVQAAMGPAFSTGPVASDSFIREATSTLVLPAAPSNNKGSASLWVGMGTSNGDLIQSIADNSNYDNTGTDKWSIFAYTLLSTGANSQMPVQTEGTDASEGDKITMHYKFDDASQNYTQTVSINDKVVATLSTKDGEAQGWGSAVECAAEDCGTVGAHSWINTKIILDKADANYINTMGKGNGVTGDMSTSDGGKTWTVTTIDIPEFTFGQ</sequence>
<reference evidence="2 3" key="1">
    <citation type="submission" date="2014-02" db="EMBL/GenBank/DDBJ databases">
        <title>The genome sequence of Colletotrichum fioriniae PJ7.</title>
        <authorList>
            <person name="Baroncelli R."/>
            <person name="Thon M.R."/>
        </authorList>
    </citation>
    <scope>NUCLEOTIDE SEQUENCE [LARGE SCALE GENOMIC DNA]</scope>
    <source>
        <strain evidence="2 3">PJ7</strain>
    </source>
</reference>
<evidence type="ECO:0000313" key="3">
    <source>
        <dbReference type="Proteomes" id="UP000020467"/>
    </source>
</evidence>
<gene>
    <name evidence="2" type="ORF">CFIO01_08308</name>
</gene>
<organism evidence="2 3">
    <name type="scientific">Colletotrichum fioriniae PJ7</name>
    <dbReference type="NCBI Taxonomy" id="1445577"/>
    <lineage>
        <taxon>Eukaryota</taxon>
        <taxon>Fungi</taxon>
        <taxon>Dikarya</taxon>
        <taxon>Ascomycota</taxon>
        <taxon>Pezizomycotina</taxon>
        <taxon>Sordariomycetes</taxon>
        <taxon>Hypocreomycetidae</taxon>
        <taxon>Glomerellales</taxon>
        <taxon>Glomerellaceae</taxon>
        <taxon>Colletotrichum</taxon>
        <taxon>Colletotrichum acutatum species complex</taxon>
    </lineage>
</organism>
<proteinExistence type="predicted"/>
<feature type="signal peptide" evidence="1">
    <location>
        <begin position="1"/>
        <end position="21"/>
    </location>
</feature>